<comment type="subcellular location">
    <subcellularLocation>
        <location evidence="1">Membrane</location>
    </subcellularLocation>
</comment>
<keyword evidence="2" id="KW-0813">Transport</keyword>
<keyword evidence="5 8" id="KW-1133">Transmembrane helix</keyword>
<dbReference type="EMBL" id="GL883009">
    <property type="protein sequence ID" value="EGG22572.1"/>
    <property type="molecule type" value="Genomic_DNA"/>
</dbReference>
<evidence type="ECO:0000256" key="6">
    <source>
        <dbReference type="ARBA" id="ARBA00023136"/>
    </source>
</evidence>
<dbReference type="GO" id="GO:0015031">
    <property type="term" value="P:protein transport"/>
    <property type="evidence" value="ECO:0007669"/>
    <property type="project" value="UniProtKB-KW"/>
</dbReference>
<keyword evidence="9" id="KW-0732">Signal</keyword>
<evidence type="ECO:0000256" key="5">
    <source>
        <dbReference type="ARBA" id="ARBA00022989"/>
    </source>
</evidence>
<accession>F4PQA9</accession>
<proteinExistence type="inferred from homology"/>
<dbReference type="GO" id="GO:0030134">
    <property type="term" value="C:COPII-coated ER to Golgi transport vesicle"/>
    <property type="evidence" value="ECO:0007669"/>
    <property type="project" value="TreeGrafter"/>
</dbReference>
<evidence type="ECO:0000256" key="1">
    <source>
        <dbReference type="ARBA" id="ARBA00004370"/>
    </source>
</evidence>
<evidence type="ECO:0008006" key="12">
    <source>
        <dbReference type="Google" id="ProtNLM"/>
    </source>
</evidence>
<evidence type="ECO:0000256" key="8">
    <source>
        <dbReference type="SAM" id="Phobius"/>
    </source>
</evidence>
<evidence type="ECO:0000313" key="11">
    <source>
        <dbReference type="Proteomes" id="UP000007797"/>
    </source>
</evidence>
<dbReference type="InterPro" id="IPR013880">
    <property type="entry name" value="Yos1"/>
</dbReference>
<dbReference type="OMA" id="NKIGWGV"/>
<dbReference type="STRING" id="1054147.F4PQA9"/>
<dbReference type="PANTHER" id="PTHR15858">
    <property type="entry name" value="IMMEDIATE EARLY RESPONSE 3-INTERACTING PROTEIN 1"/>
    <property type="match status" value="1"/>
</dbReference>
<protein>
    <recommendedName>
        <fullName evidence="12">Yos1-like protein</fullName>
    </recommendedName>
</protein>
<evidence type="ECO:0000256" key="2">
    <source>
        <dbReference type="ARBA" id="ARBA00022448"/>
    </source>
</evidence>
<dbReference type="AlphaFoldDB" id="F4PQA9"/>
<feature type="transmembrane region" description="Helical" evidence="8">
    <location>
        <begin position="57"/>
        <end position="77"/>
    </location>
</feature>
<dbReference type="GO" id="GO:0006888">
    <property type="term" value="P:endoplasmic reticulum to Golgi vesicle-mediated transport"/>
    <property type="evidence" value="ECO:0007669"/>
    <property type="project" value="TreeGrafter"/>
</dbReference>
<evidence type="ECO:0000256" key="4">
    <source>
        <dbReference type="ARBA" id="ARBA00022927"/>
    </source>
</evidence>
<evidence type="ECO:0000256" key="3">
    <source>
        <dbReference type="ARBA" id="ARBA00022692"/>
    </source>
</evidence>
<name>F4PQA9_CACFS</name>
<gene>
    <name evidence="10" type="ORF">DFA_04702</name>
</gene>
<organism evidence="10 11">
    <name type="scientific">Cavenderia fasciculata</name>
    <name type="common">Slime mold</name>
    <name type="synonym">Dictyostelium fasciculatum</name>
    <dbReference type="NCBI Taxonomy" id="261658"/>
    <lineage>
        <taxon>Eukaryota</taxon>
        <taxon>Amoebozoa</taxon>
        <taxon>Evosea</taxon>
        <taxon>Eumycetozoa</taxon>
        <taxon>Dictyostelia</taxon>
        <taxon>Acytosteliales</taxon>
        <taxon>Cavenderiaceae</taxon>
        <taxon>Cavenderia</taxon>
    </lineage>
</organism>
<dbReference type="Pfam" id="PF08571">
    <property type="entry name" value="Yos1"/>
    <property type="match status" value="1"/>
</dbReference>
<feature type="signal peptide" evidence="9">
    <location>
        <begin position="1"/>
        <end position="19"/>
    </location>
</feature>
<sequence length="78" mass="9257">MFSLFGFLKSLLLFTNALAILNERFLNKIGWSVRNDQPMDYDSFKYKCVTLLYNLRFFFRLPLVCFNSIVIVFLLIFG</sequence>
<dbReference type="Proteomes" id="UP000007797">
    <property type="component" value="Unassembled WGS sequence"/>
</dbReference>
<keyword evidence="6 8" id="KW-0472">Membrane</keyword>
<evidence type="ECO:0000256" key="7">
    <source>
        <dbReference type="ARBA" id="ARBA00024203"/>
    </source>
</evidence>
<dbReference type="PANTHER" id="PTHR15858:SF0">
    <property type="entry name" value="IMMEDIATE EARLY RESPONSE 3-INTERACTING PROTEIN 1"/>
    <property type="match status" value="1"/>
</dbReference>
<comment type="similarity">
    <text evidence="7">Belongs to the YOS1 family.</text>
</comment>
<evidence type="ECO:0000313" key="10">
    <source>
        <dbReference type="EMBL" id="EGG22572.1"/>
    </source>
</evidence>
<dbReference type="KEGG" id="dfa:DFA_04702"/>
<dbReference type="OrthoDB" id="15356at2759"/>
<evidence type="ECO:0000256" key="9">
    <source>
        <dbReference type="SAM" id="SignalP"/>
    </source>
</evidence>
<keyword evidence="11" id="KW-1185">Reference proteome</keyword>
<feature type="chain" id="PRO_5003319480" description="Yos1-like protein" evidence="9">
    <location>
        <begin position="20"/>
        <end position="78"/>
    </location>
</feature>
<dbReference type="GO" id="GO:0005789">
    <property type="term" value="C:endoplasmic reticulum membrane"/>
    <property type="evidence" value="ECO:0007669"/>
    <property type="project" value="TreeGrafter"/>
</dbReference>
<reference evidence="11" key="1">
    <citation type="journal article" date="2011" name="Genome Res.">
        <title>Phylogeny-wide analysis of social amoeba genomes highlights ancient origins for complex intercellular communication.</title>
        <authorList>
            <person name="Heidel A.J."/>
            <person name="Lawal H.M."/>
            <person name="Felder M."/>
            <person name="Schilde C."/>
            <person name="Helps N.R."/>
            <person name="Tunggal B."/>
            <person name="Rivero F."/>
            <person name="John U."/>
            <person name="Schleicher M."/>
            <person name="Eichinger L."/>
            <person name="Platzer M."/>
            <person name="Noegel A.A."/>
            <person name="Schaap P."/>
            <person name="Gloeckner G."/>
        </authorList>
    </citation>
    <scope>NUCLEOTIDE SEQUENCE [LARGE SCALE GENOMIC DNA]</scope>
    <source>
        <strain evidence="11">SH3</strain>
    </source>
</reference>
<dbReference type="GO" id="GO:0000139">
    <property type="term" value="C:Golgi membrane"/>
    <property type="evidence" value="ECO:0007669"/>
    <property type="project" value="TreeGrafter"/>
</dbReference>
<keyword evidence="4" id="KW-0653">Protein transport</keyword>
<dbReference type="RefSeq" id="XP_004360423.1">
    <property type="nucleotide sequence ID" value="XM_004360366.1"/>
</dbReference>
<keyword evidence="3 8" id="KW-0812">Transmembrane</keyword>
<dbReference type="GeneID" id="14874736"/>